<feature type="transmembrane region" description="Helical" evidence="6">
    <location>
        <begin position="236"/>
        <end position="265"/>
    </location>
</feature>
<keyword evidence="4" id="KW-0560">Oxidoreductase</keyword>
<evidence type="ECO:0000313" key="7">
    <source>
        <dbReference type="EMBL" id="KAA8645884.1"/>
    </source>
</evidence>
<dbReference type="GeneID" id="54330007"/>
<feature type="transmembrane region" description="Helical" evidence="6">
    <location>
        <begin position="439"/>
        <end position="460"/>
    </location>
</feature>
<reference evidence="7 8" key="1">
    <citation type="submission" date="2019-08" db="EMBL/GenBank/DDBJ databases">
        <title>The genome sequence of a newly discovered highly antifungal drug resistant Aspergillus species, Aspergillus tanneri NIH 1004.</title>
        <authorList>
            <person name="Mounaud S."/>
            <person name="Singh I."/>
            <person name="Joardar V."/>
            <person name="Pakala S."/>
            <person name="Pakala S."/>
            <person name="Venepally P."/>
            <person name="Chung J.K."/>
            <person name="Losada L."/>
            <person name="Nierman W.C."/>
        </authorList>
    </citation>
    <scope>NUCLEOTIDE SEQUENCE [LARGE SCALE GENOMIC DNA]</scope>
    <source>
        <strain evidence="7 8">NIH1004</strain>
    </source>
</reference>
<comment type="subcellular location">
    <subcellularLocation>
        <location evidence="1">Membrane</location>
        <topology evidence="1">Multi-pass membrane protein</topology>
    </subcellularLocation>
</comment>
<dbReference type="GO" id="GO:0016020">
    <property type="term" value="C:membrane"/>
    <property type="evidence" value="ECO:0007669"/>
    <property type="project" value="UniProtKB-SubCell"/>
</dbReference>
<feature type="transmembrane region" description="Helical" evidence="6">
    <location>
        <begin position="157"/>
        <end position="180"/>
    </location>
</feature>
<feature type="transmembrane region" description="Helical" evidence="6">
    <location>
        <begin position="285"/>
        <end position="308"/>
    </location>
</feature>
<dbReference type="Proteomes" id="UP000324241">
    <property type="component" value="Unassembled WGS sequence"/>
</dbReference>
<feature type="transmembrane region" description="Helical" evidence="6">
    <location>
        <begin position="126"/>
        <end position="145"/>
    </location>
</feature>
<dbReference type="GO" id="GO:0016491">
    <property type="term" value="F:oxidoreductase activity"/>
    <property type="evidence" value="ECO:0007669"/>
    <property type="project" value="UniProtKB-KW"/>
</dbReference>
<dbReference type="AlphaFoldDB" id="A0A5M9MKG2"/>
<accession>A0A5M9MKG2</accession>
<gene>
    <name evidence="7" type="ORF">ATNIH1004_007305</name>
</gene>
<feature type="transmembrane region" description="Helical" evidence="6">
    <location>
        <begin position="200"/>
        <end position="224"/>
    </location>
</feature>
<organism evidence="7 8">
    <name type="scientific">Aspergillus tanneri</name>
    <dbReference type="NCBI Taxonomy" id="1220188"/>
    <lineage>
        <taxon>Eukaryota</taxon>
        <taxon>Fungi</taxon>
        <taxon>Dikarya</taxon>
        <taxon>Ascomycota</taxon>
        <taxon>Pezizomycotina</taxon>
        <taxon>Eurotiomycetes</taxon>
        <taxon>Eurotiomycetidae</taxon>
        <taxon>Eurotiales</taxon>
        <taxon>Aspergillaceae</taxon>
        <taxon>Aspergillus</taxon>
        <taxon>Aspergillus subgen. Circumdati</taxon>
    </lineage>
</organism>
<evidence type="ECO:0000256" key="6">
    <source>
        <dbReference type="SAM" id="Phobius"/>
    </source>
</evidence>
<dbReference type="RefSeq" id="XP_033425245.1">
    <property type="nucleotide sequence ID" value="XM_033571930.1"/>
</dbReference>
<keyword evidence="2 6" id="KW-0812">Transmembrane</keyword>
<evidence type="ECO:0000256" key="4">
    <source>
        <dbReference type="ARBA" id="ARBA00023002"/>
    </source>
</evidence>
<dbReference type="Pfam" id="PF13520">
    <property type="entry name" value="AA_permease_2"/>
    <property type="match status" value="1"/>
</dbReference>
<dbReference type="PANTHER" id="PTHR35870:SF6">
    <property type="entry name" value="MGS207 PROTEIN"/>
    <property type="match status" value="1"/>
</dbReference>
<dbReference type="InterPro" id="IPR025337">
    <property type="entry name" value="Questin_oxidase-like"/>
</dbReference>
<dbReference type="PANTHER" id="PTHR35870">
    <property type="entry name" value="PROTEIN, PUTATIVE (AFU_ORTHOLOGUE AFUA_5G03330)-RELATED"/>
    <property type="match status" value="1"/>
</dbReference>
<feature type="transmembrane region" description="Helical" evidence="6">
    <location>
        <begin position="28"/>
        <end position="47"/>
    </location>
</feature>
<proteinExistence type="predicted"/>
<evidence type="ECO:0000313" key="8">
    <source>
        <dbReference type="Proteomes" id="UP000324241"/>
    </source>
</evidence>
<dbReference type="InterPro" id="IPR002293">
    <property type="entry name" value="AA/rel_permease1"/>
</dbReference>
<keyword evidence="3 6" id="KW-1133">Transmembrane helix</keyword>
<dbReference type="VEuPathDB" id="FungiDB:EYZ11_002051"/>
<evidence type="ECO:0000256" key="3">
    <source>
        <dbReference type="ARBA" id="ARBA00022989"/>
    </source>
</evidence>
<dbReference type="OrthoDB" id="10265971at2759"/>
<keyword evidence="5 6" id="KW-0472">Membrane</keyword>
<dbReference type="Gene3D" id="1.20.1740.10">
    <property type="entry name" value="Amino acid/polyamine transporter I"/>
    <property type="match status" value="1"/>
</dbReference>
<feature type="transmembrane region" description="Helical" evidence="6">
    <location>
        <begin position="339"/>
        <end position="359"/>
    </location>
</feature>
<dbReference type="GO" id="GO:0022857">
    <property type="term" value="F:transmembrane transporter activity"/>
    <property type="evidence" value="ECO:0007669"/>
    <property type="project" value="InterPro"/>
</dbReference>
<dbReference type="Pfam" id="PF14027">
    <property type="entry name" value="Questin_oxidase"/>
    <property type="match status" value="1"/>
</dbReference>
<evidence type="ECO:0000256" key="1">
    <source>
        <dbReference type="ARBA" id="ARBA00004141"/>
    </source>
</evidence>
<comment type="caution">
    <text evidence="7">The sequence shown here is derived from an EMBL/GenBank/DDBJ whole genome shotgun (WGS) entry which is preliminary data.</text>
</comment>
<evidence type="ECO:0000256" key="2">
    <source>
        <dbReference type="ARBA" id="ARBA00022692"/>
    </source>
</evidence>
<dbReference type="EMBL" id="QUQM01000007">
    <property type="protein sequence ID" value="KAA8645884.1"/>
    <property type="molecule type" value="Genomic_DNA"/>
</dbReference>
<evidence type="ECO:0008006" key="9">
    <source>
        <dbReference type="Google" id="ProtNLM"/>
    </source>
</evidence>
<evidence type="ECO:0000256" key="5">
    <source>
        <dbReference type="ARBA" id="ARBA00023136"/>
    </source>
</evidence>
<feature type="transmembrane region" description="Helical" evidence="6">
    <location>
        <begin position="365"/>
        <end position="384"/>
    </location>
</feature>
<feature type="transmembrane region" description="Helical" evidence="6">
    <location>
        <begin position="404"/>
        <end position="427"/>
    </location>
</feature>
<dbReference type="VEuPathDB" id="FungiDB:EYZ11_002072"/>
<dbReference type="VEuPathDB" id="FungiDB:EYZ11_002064"/>
<feature type="transmembrane region" description="Helical" evidence="6">
    <location>
        <begin position="59"/>
        <end position="82"/>
    </location>
</feature>
<sequence length="894" mass="99343">MATAKDIQGDDDAQLAAMGHKAELKRNFSMLSMLGLAFAILNSWTALSASLNLSLPSGGCVSVVWGLVAAGICNLCTGVSLAEFLSAYPTFLEKVDADSFMDYRMGKCFRLGIISLMHPSFEPQRWHQFLLYIAYNLIAFIINSFMNSGLPLLTKSAFIWSLSGFAVISITLLACASPNYNSGEFVFTNFINETGWPDGVAWLLGLLQGGLGLTGFDGVAHMIEEIPNPSVAGPKIMIACVGIGTVTGLIFLIVLLFVAGDIHAVINSAAGPLVQIFKNATESNVGAVCLLMFPLICILFAATTIMATSSRMIYAFARDGGLPASPFFSKVHPTLKVPLNALYVTSVLVIIFGCIFLGSSSAFNAIVSSSVVMLDIAYGIPIAIHCMRGRNTLPERPFVIPNILGWIANMISLAYISLTTILFLFPPTLPVSGSNMSKSLHYCVAAFGIVLIISTFQWVVDGRKNFIGPRIDVDIITGEVATGEYGENNGEYGGHKYMPWRDRMIFDLPSVKIHGIDTAHEKPARALKHLLKLNHANHAILFNERKFHNHVPHILSSAFLQGADADDLTRVYESESKILDPWVDSPSEICTYDWRDYLGRREYQRAYVDFFEDELVRYSYDWKKVVFEYLLSGKEPLFNSLVADLGHPLIHLAYAFEMSSREVGLEALAMTATCYGTIHKYFDDPTYSQVESSYKSASVMEILNKVRKDPRFKGLFGHPGDHNLETIFRDHEAALLNHWNAWKIEDPMSQFRESQELAAAVLTATRTDVNKKHDFFLVHILTTSHAVRILLPLIPGRYQLPLVRQWWLITLAVYIAQLRPEIHLDSIRDYELAGRDWNWTANKAVKGSYSTDPHYVKAIRAFKEAALTWGDADSYFLKAAVKFAEEFNGWGGFI</sequence>
<name>A0A5M9MKG2_9EURO</name>
<protein>
    <recommendedName>
        <fullName evidence="9">Amino acid permease/ SLC12A domain-containing protein</fullName>
    </recommendedName>
</protein>